<evidence type="ECO:0000313" key="5">
    <source>
        <dbReference type="EMBL" id="MDV5089021.1"/>
    </source>
</evidence>
<keyword evidence="6" id="KW-1185">Reference proteome</keyword>
<reference evidence="5 6" key="1">
    <citation type="submission" date="2023-10" db="EMBL/GenBank/DDBJ databases">
        <title>Veillonella sp. nov., isolated from a pig farm feces dump.</title>
        <authorList>
            <person name="Chang Y.-H."/>
        </authorList>
    </citation>
    <scope>NUCLEOTIDE SEQUENCE [LARGE SCALE GENOMIC DNA]</scope>
    <source>
        <strain evidence="5 6">YH-vei2233</strain>
    </source>
</reference>
<dbReference type="NCBIfam" id="TIGR02937">
    <property type="entry name" value="sigma70-ECF"/>
    <property type="match status" value="1"/>
</dbReference>
<evidence type="ECO:0000256" key="1">
    <source>
        <dbReference type="ARBA" id="ARBA00023015"/>
    </source>
</evidence>
<keyword evidence="4" id="KW-0804">Transcription</keyword>
<dbReference type="SUPFAM" id="SSF88946">
    <property type="entry name" value="Sigma2 domain of RNA polymerase sigma factors"/>
    <property type="match status" value="1"/>
</dbReference>
<dbReference type="InterPro" id="IPR013324">
    <property type="entry name" value="RNA_pol_sigma_r3/r4-like"/>
</dbReference>
<sequence length="252" mass="29655">MQDKVRLDKDYLEKECFDTLVLGSLSDGELVEYCQQEFALHLDKEMIMLHGRAVCVGALTPYEKRVWHRNRELAKSELCRRYTPLIHKYANISHTLTMREDVEAHLWMVLLEAIQEYDSSGGIPFAGFVKSRIKFGHWNYYKKLKRNWEHEASLLTSYHKESEDDESIDDFPSDEDVADEVVSRIVEDEQLNRCMEALANMNNKERRIICDLYGKGKTMADMAREEGCSRQNIKYYHDKAMGMLRQIVERDR</sequence>
<keyword evidence="1" id="KW-0805">Transcription regulation</keyword>
<keyword evidence="3" id="KW-0238">DNA-binding</keyword>
<evidence type="ECO:0000256" key="4">
    <source>
        <dbReference type="ARBA" id="ARBA00023163"/>
    </source>
</evidence>
<dbReference type="PANTHER" id="PTHR30385:SF7">
    <property type="entry name" value="RNA POLYMERASE SIGMA FACTOR FLIA"/>
    <property type="match status" value="1"/>
</dbReference>
<evidence type="ECO:0000256" key="2">
    <source>
        <dbReference type="ARBA" id="ARBA00023082"/>
    </source>
</evidence>
<dbReference type="InterPro" id="IPR013325">
    <property type="entry name" value="RNA_pol_sigma_r2"/>
</dbReference>
<dbReference type="EMBL" id="JAWJZB010000011">
    <property type="protein sequence ID" value="MDV5089021.1"/>
    <property type="molecule type" value="Genomic_DNA"/>
</dbReference>
<organism evidence="5 6">
    <name type="scientific">Veillonella absiana</name>
    <dbReference type="NCBI Taxonomy" id="3079305"/>
    <lineage>
        <taxon>Bacteria</taxon>
        <taxon>Bacillati</taxon>
        <taxon>Bacillota</taxon>
        <taxon>Negativicutes</taxon>
        <taxon>Veillonellales</taxon>
        <taxon>Veillonellaceae</taxon>
        <taxon>Veillonella</taxon>
    </lineage>
</organism>
<dbReference type="SUPFAM" id="SSF88659">
    <property type="entry name" value="Sigma3 and sigma4 domains of RNA polymerase sigma factors"/>
    <property type="match status" value="1"/>
</dbReference>
<dbReference type="InterPro" id="IPR014284">
    <property type="entry name" value="RNA_pol_sigma-70_dom"/>
</dbReference>
<dbReference type="PANTHER" id="PTHR30385">
    <property type="entry name" value="SIGMA FACTOR F FLAGELLAR"/>
    <property type="match status" value="1"/>
</dbReference>
<dbReference type="RefSeq" id="WP_317330390.1">
    <property type="nucleotide sequence ID" value="NZ_JAWJZA010000012.1"/>
</dbReference>
<evidence type="ECO:0000313" key="6">
    <source>
        <dbReference type="Proteomes" id="UP001272515"/>
    </source>
</evidence>
<evidence type="ECO:0000256" key="3">
    <source>
        <dbReference type="ARBA" id="ARBA00023125"/>
    </source>
</evidence>
<keyword evidence="2" id="KW-0731">Sigma factor</keyword>
<protein>
    <submittedName>
        <fullName evidence="5">Sigma-70 family RNA polymerase sigma factor</fullName>
    </submittedName>
</protein>
<comment type="caution">
    <text evidence="5">The sequence shown here is derived from an EMBL/GenBank/DDBJ whole genome shotgun (WGS) entry which is preliminary data.</text>
</comment>
<dbReference type="Gene3D" id="1.20.140.160">
    <property type="match status" value="1"/>
</dbReference>
<dbReference type="Proteomes" id="UP001272515">
    <property type="component" value="Unassembled WGS sequence"/>
</dbReference>
<accession>A0ABU3ZAS5</accession>
<proteinExistence type="predicted"/>
<name>A0ABU3ZAS5_9FIRM</name>
<gene>
    <name evidence="5" type="ORF">RVY80_09325</name>
</gene>